<gene>
    <name evidence="2" type="ORF">GCM10010123_10470</name>
</gene>
<proteinExistence type="predicted"/>
<comment type="caution">
    <text evidence="2">The sequence shown here is derived from an EMBL/GenBank/DDBJ whole genome shotgun (WGS) entry which is preliminary data.</text>
</comment>
<dbReference type="SUPFAM" id="SSF109604">
    <property type="entry name" value="HD-domain/PDEase-like"/>
    <property type="match status" value="1"/>
</dbReference>
<dbReference type="PANTHER" id="PTHR33525:SF4">
    <property type="entry name" value="CYCLIC DI-GMP PHOSPHODIESTERASE CDGJ"/>
    <property type="match status" value="1"/>
</dbReference>
<reference evidence="2" key="1">
    <citation type="journal article" date="2014" name="Int. J. Syst. Evol. Microbiol.">
        <title>Complete genome sequence of Corynebacterium casei LMG S-19264T (=DSM 44701T), isolated from a smear-ripened cheese.</title>
        <authorList>
            <consortium name="US DOE Joint Genome Institute (JGI-PGF)"/>
            <person name="Walter F."/>
            <person name="Albersmeier A."/>
            <person name="Kalinowski J."/>
            <person name="Ruckert C."/>
        </authorList>
    </citation>
    <scope>NUCLEOTIDE SEQUENCE</scope>
    <source>
        <strain evidence="2">JCM 3090</strain>
    </source>
</reference>
<sequence>MSDPAAPGAAYLRHRPLHTEDRRLVGFTLLVGHPRDTPAAQRPERAAAALAHHLADRDRADLAGGRQLLVPLPEPLRTGERPVPFGPEVIVTVPLTADGDDATGVGKLAADGHAVVLAGGGTVADPRLLDLASYVTLDLGADPDRLRELTDTCRRGARRGRVRLIGGGIATAAHRASAERLGCELLEGPLLDHPGTGAGAGSRLGRIQLLAALRREGTPLDEIVSMVARDPALAYRLLHATNSAAAGLPRRVSSVREAVVLLGTGRVRQWVSMMALADLADAREAALVPAVARARMCADVADRLGADPEAGFTAGLLLAVADLVGGPVGPLAARLPLAADLLAALARGAGELGRAVAAVRGYARWAAPAAGWPLPLPELTTLYLDAFAWSARTLSAVAPAT</sequence>
<name>A0A8J3B821_9ACTN</name>
<dbReference type="PANTHER" id="PTHR33525">
    <property type="match status" value="1"/>
</dbReference>
<keyword evidence="3" id="KW-1185">Reference proteome</keyword>
<organism evidence="2 3">
    <name type="scientific">Pilimelia anulata</name>
    <dbReference type="NCBI Taxonomy" id="53371"/>
    <lineage>
        <taxon>Bacteria</taxon>
        <taxon>Bacillati</taxon>
        <taxon>Actinomycetota</taxon>
        <taxon>Actinomycetes</taxon>
        <taxon>Micromonosporales</taxon>
        <taxon>Micromonosporaceae</taxon>
        <taxon>Pilimelia</taxon>
    </lineage>
</organism>
<evidence type="ECO:0000313" key="3">
    <source>
        <dbReference type="Proteomes" id="UP000649739"/>
    </source>
</evidence>
<dbReference type="Proteomes" id="UP000649739">
    <property type="component" value="Unassembled WGS sequence"/>
</dbReference>
<evidence type="ECO:0000313" key="2">
    <source>
        <dbReference type="EMBL" id="GGJ82725.1"/>
    </source>
</evidence>
<dbReference type="InterPro" id="IPR013976">
    <property type="entry name" value="HDOD"/>
</dbReference>
<accession>A0A8J3B821</accession>
<dbReference type="Gene3D" id="1.10.3210.10">
    <property type="entry name" value="Hypothetical protein af1432"/>
    <property type="match status" value="1"/>
</dbReference>
<dbReference type="Pfam" id="PF08668">
    <property type="entry name" value="HDOD"/>
    <property type="match status" value="1"/>
</dbReference>
<dbReference type="EMBL" id="BMQB01000002">
    <property type="protein sequence ID" value="GGJ82725.1"/>
    <property type="molecule type" value="Genomic_DNA"/>
</dbReference>
<dbReference type="InterPro" id="IPR052340">
    <property type="entry name" value="RNase_Y/CdgJ"/>
</dbReference>
<evidence type="ECO:0000259" key="1">
    <source>
        <dbReference type="PROSITE" id="PS51833"/>
    </source>
</evidence>
<dbReference type="RefSeq" id="WP_189168903.1">
    <property type="nucleotide sequence ID" value="NZ_BMQB01000002.1"/>
</dbReference>
<dbReference type="AlphaFoldDB" id="A0A8J3B821"/>
<reference evidence="2" key="2">
    <citation type="submission" date="2020-09" db="EMBL/GenBank/DDBJ databases">
        <authorList>
            <person name="Sun Q."/>
            <person name="Ohkuma M."/>
        </authorList>
    </citation>
    <scope>NUCLEOTIDE SEQUENCE</scope>
    <source>
        <strain evidence="2">JCM 3090</strain>
    </source>
</reference>
<feature type="domain" description="HDOD" evidence="1">
    <location>
        <begin position="199"/>
        <end position="388"/>
    </location>
</feature>
<protein>
    <recommendedName>
        <fullName evidence="1">HDOD domain-containing protein</fullName>
    </recommendedName>
</protein>
<dbReference type="PROSITE" id="PS51833">
    <property type="entry name" value="HDOD"/>
    <property type="match status" value="1"/>
</dbReference>